<evidence type="ECO:0000256" key="1">
    <source>
        <dbReference type="ARBA" id="ARBA00022723"/>
    </source>
</evidence>
<evidence type="ECO:0000313" key="7">
    <source>
        <dbReference type="EMBL" id="PKA46631.1"/>
    </source>
</evidence>
<reference evidence="7 8" key="1">
    <citation type="journal article" date="2017" name="Nature">
        <title>The Apostasia genome and the evolution of orchids.</title>
        <authorList>
            <person name="Zhang G.Q."/>
            <person name="Liu K.W."/>
            <person name="Li Z."/>
            <person name="Lohaus R."/>
            <person name="Hsiao Y.Y."/>
            <person name="Niu S.C."/>
            <person name="Wang J.Y."/>
            <person name="Lin Y.C."/>
            <person name="Xu Q."/>
            <person name="Chen L.J."/>
            <person name="Yoshida K."/>
            <person name="Fujiwara S."/>
            <person name="Wang Z.W."/>
            <person name="Zhang Y.Q."/>
            <person name="Mitsuda N."/>
            <person name="Wang M."/>
            <person name="Liu G.H."/>
            <person name="Pecoraro L."/>
            <person name="Huang H.X."/>
            <person name="Xiao X.J."/>
            <person name="Lin M."/>
            <person name="Wu X.Y."/>
            <person name="Wu W.L."/>
            <person name="Chen Y.Y."/>
            <person name="Chang S.B."/>
            <person name="Sakamoto S."/>
            <person name="Ohme-Takagi M."/>
            <person name="Yagi M."/>
            <person name="Zeng S.J."/>
            <person name="Shen C.Y."/>
            <person name="Yeh C.M."/>
            <person name="Luo Y.B."/>
            <person name="Tsai W.C."/>
            <person name="Van de Peer Y."/>
            <person name="Liu Z.J."/>
        </authorList>
    </citation>
    <scope>NUCLEOTIDE SEQUENCE [LARGE SCALE GENOMIC DNA]</scope>
    <source>
        <strain evidence="8">cv. Shenzhen</strain>
        <tissue evidence="7">Stem</tissue>
    </source>
</reference>
<keyword evidence="2 4" id="KW-0863">Zinc-finger</keyword>
<evidence type="ECO:0000259" key="6">
    <source>
        <dbReference type="PROSITE" id="PS50089"/>
    </source>
</evidence>
<feature type="compositionally biased region" description="Acidic residues" evidence="5">
    <location>
        <begin position="1"/>
        <end position="10"/>
    </location>
</feature>
<organism evidence="7 8">
    <name type="scientific">Apostasia shenzhenica</name>
    <dbReference type="NCBI Taxonomy" id="1088818"/>
    <lineage>
        <taxon>Eukaryota</taxon>
        <taxon>Viridiplantae</taxon>
        <taxon>Streptophyta</taxon>
        <taxon>Embryophyta</taxon>
        <taxon>Tracheophyta</taxon>
        <taxon>Spermatophyta</taxon>
        <taxon>Magnoliopsida</taxon>
        <taxon>Liliopsida</taxon>
        <taxon>Asparagales</taxon>
        <taxon>Orchidaceae</taxon>
        <taxon>Apostasioideae</taxon>
        <taxon>Apostasia</taxon>
    </lineage>
</organism>
<evidence type="ECO:0000256" key="5">
    <source>
        <dbReference type="SAM" id="MobiDB-lite"/>
    </source>
</evidence>
<dbReference type="PANTHER" id="PTHR15710">
    <property type="entry name" value="E3 UBIQUITIN-PROTEIN LIGASE PRAJA"/>
    <property type="match status" value="1"/>
</dbReference>
<dbReference type="PROSITE" id="PS50089">
    <property type="entry name" value="ZF_RING_2"/>
    <property type="match status" value="1"/>
</dbReference>
<dbReference type="GO" id="GO:0008270">
    <property type="term" value="F:zinc ion binding"/>
    <property type="evidence" value="ECO:0007669"/>
    <property type="project" value="UniProtKB-KW"/>
</dbReference>
<feature type="compositionally biased region" description="Low complexity" evidence="5">
    <location>
        <begin position="36"/>
        <end position="46"/>
    </location>
</feature>
<feature type="compositionally biased region" description="Low complexity" evidence="5">
    <location>
        <begin position="16"/>
        <end position="29"/>
    </location>
</feature>
<dbReference type="EMBL" id="KZ454129">
    <property type="protein sequence ID" value="PKA46631.1"/>
    <property type="molecule type" value="Genomic_DNA"/>
</dbReference>
<dbReference type="InterPro" id="IPR001841">
    <property type="entry name" value="Znf_RING"/>
</dbReference>
<dbReference type="Pfam" id="PF13639">
    <property type="entry name" value="zf-RING_2"/>
    <property type="match status" value="1"/>
</dbReference>
<proteinExistence type="predicted"/>
<dbReference type="Gene3D" id="3.30.40.10">
    <property type="entry name" value="Zinc/RING finger domain, C3HC4 (zinc finger)"/>
    <property type="match status" value="1"/>
</dbReference>
<gene>
    <name evidence="7" type="primary">ATL21B</name>
    <name evidence="7" type="ORF">AXF42_Ash019372</name>
</gene>
<name>A0A2H9ZTK4_9ASPA</name>
<sequence>MSTHGEDDDSPPPASLPLFESESSDYYSSTRSAEGTSSPTPAAAEAETTDSYWDQHLENLILIAFDCMGAMVPEILAAAPQSPMKVMRSIRALRSLVAHSALRYCGAQAEKFATLRKTVEGMYDFLEKVAAEQLQNAPPPEGIAERRCPVCLEEFIPPVYRLANCGHHYHPQCILTWLHISNCCPVCRVVAFRHGSLICSAEMVLCFLGSDRESSEAGEEIELVQENTSLDTYQVSRARMPTTLPQNRQQFIATEKHSYLLQEQAIGSAADILVDLQKLKPPVLQELGEHSIPGLEEALGREES</sequence>
<dbReference type="SUPFAM" id="SSF57850">
    <property type="entry name" value="RING/U-box"/>
    <property type="match status" value="1"/>
</dbReference>
<dbReference type="AlphaFoldDB" id="A0A2H9ZTK4"/>
<keyword evidence="3" id="KW-0862">Zinc</keyword>
<evidence type="ECO:0000256" key="3">
    <source>
        <dbReference type="ARBA" id="ARBA00022833"/>
    </source>
</evidence>
<keyword evidence="1" id="KW-0479">Metal-binding</keyword>
<evidence type="ECO:0000313" key="8">
    <source>
        <dbReference type="Proteomes" id="UP000236161"/>
    </source>
</evidence>
<evidence type="ECO:0000256" key="2">
    <source>
        <dbReference type="ARBA" id="ARBA00022771"/>
    </source>
</evidence>
<dbReference type="InterPro" id="IPR013083">
    <property type="entry name" value="Znf_RING/FYVE/PHD"/>
</dbReference>
<dbReference type="OrthoDB" id="8062037at2759"/>
<dbReference type="SMART" id="SM00184">
    <property type="entry name" value="RING"/>
    <property type="match status" value="1"/>
</dbReference>
<keyword evidence="8" id="KW-1185">Reference proteome</keyword>
<feature type="region of interest" description="Disordered" evidence="5">
    <location>
        <begin position="1"/>
        <end position="48"/>
    </location>
</feature>
<dbReference type="STRING" id="1088818.A0A2H9ZTK4"/>
<protein>
    <submittedName>
        <fullName evidence="7">RING-H2 finger protein ATL21B</fullName>
    </submittedName>
</protein>
<evidence type="ECO:0000256" key="4">
    <source>
        <dbReference type="PROSITE-ProRule" id="PRU00175"/>
    </source>
</evidence>
<feature type="domain" description="RING-type" evidence="6">
    <location>
        <begin position="148"/>
        <end position="188"/>
    </location>
</feature>
<dbReference type="Proteomes" id="UP000236161">
    <property type="component" value="Unassembled WGS sequence"/>
</dbReference>
<accession>A0A2H9ZTK4</accession>